<dbReference type="InterPro" id="IPR000792">
    <property type="entry name" value="Tscrpt_reg_LuxR_C"/>
</dbReference>
<dbReference type="GO" id="GO:0003677">
    <property type="term" value="F:DNA binding"/>
    <property type="evidence" value="ECO:0007669"/>
    <property type="project" value="InterPro"/>
</dbReference>
<organism evidence="3 4">
    <name type="scientific">Streptomyces zhaozhouensis</name>
    <dbReference type="NCBI Taxonomy" id="1300267"/>
    <lineage>
        <taxon>Bacteria</taxon>
        <taxon>Bacillati</taxon>
        <taxon>Actinomycetota</taxon>
        <taxon>Actinomycetes</taxon>
        <taxon>Kitasatosporales</taxon>
        <taxon>Streptomycetaceae</taxon>
        <taxon>Streptomyces</taxon>
    </lineage>
</organism>
<dbReference type="Proteomes" id="UP000219072">
    <property type="component" value="Unassembled WGS sequence"/>
</dbReference>
<dbReference type="OrthoDB" id="4266042at2"/>
<feature type="region of interest" description="Disordered" evidence="1">
    <location>
        <begin position="1"/>
        <end position="20"/>
    </location>
</feature>
<dbReference type="SMART" id="SM00421">
    <property type="entry name" value="HTH_LUXR"/>
    <property type="match status" value="1"/>
</dbReference>
<dbReference type="AlphaFoldDB" id="A0A286E0S2"/>
<dbReference type="RefSeq" id="WP_097232934.1">
    <property type="nucleotide sequence ID" value="NZ_OCNE01000017.1"/>
</dbReference>
<dbReference type="Pfam" id="PF00196">
    <property type="entry name" value="GerE"/>
    <property type="match status" value="1"/>
</dbReference>
<evidence type="ECO:0000313" key="3">
    <source>
        <dbReference type="EMBL" id="SOD64507.1"/>
    </source>
</evidence>
<accession>A0A286E0S2</accession>
<feature type="compositionally biased region" description="Polar residues" evidence="1">
    <location>
        <begin position="1"/>
        <end position="13"/>
    </location>
</feature>
<name>A0A286E0S2_9ACTN</name>
<dbReference type="PROSITE" id="PS50043">
    <property type="entry name" value="HTH_LUXR_2"/>
    <property type="match status" value="1"/>
</dbReference>
<keyword evidence="4" id="KW-1185">Reference proteome</keyword>
<dbReference type="EMBL" id="OCNE01000017">
    <property type="protein sequence ID" value="SOD64507.1"/>
    <property type="molecule type" value="Genomic_DNA"/>
</dbReference>
<gene>
    <name evidence="3" type="ORF">SAMN06297387_11773</name>
</gene>
<evidence type="ECO:0000313" key="4">
    <source>
        <dbReference type="Proteomes" id="UP000219072"/>
    </source>
</evidence>
<dbReference type="InterPro" id="IPR016032">
    <property type="entry name" value="Sig_transdc_resp-reg_C-effctor"/>
</dbReference>
<evidence type="ECO:0000259" key="2">
    <source>
        <dbReference type="PROSITE" id="PS50043"/>
    </source>
</evidence>
<protein>
    <submittedName>
        <fullName evidence="3">Regulatory protein, luxR family</fullName>
    </submittedName>
</protein>
<reference evidence="3 4" key="1">
    <citation type="submission" date="2017-09" db="EMBL/GenBank/DDBJ databases">
        <authorList>
            <person name="Ehlers B."/>
            <person name="Leendertz F.H."/>
        </authorList>
    </citation>
    <scope>NUCLEOTIDE SEQUENCE [LARGE SCALE GENOMIC DNA]</scope>
    <source>
        <strain evidence="3 4">CGMCC 4.7095</strain>
    </source>
</reference>
<dbReference type="Gene3D" id="1.10.10.10">
    <property type="entry name" value="Winged helix-like DNA-binding domain superfamily/Winged helix DNA-binding domain"/>
    <property type="match status" value="1"/>
</dbReference>
<proteinExistence type="predicted"/>
<evidence type="ECO:0000256" key="1">
    <source>
        <dbReference type="SAM" id="MobiDB-lite"/>
    </source>
</evidence>
<dbReference type="InterPro" id="IPR036388">
    <property type="entry name" value="WH-like_DNA-bd_sf"/>
</dbReference>
<feature type="domain" description="HTH luxR-type" evidence="2">
    <location>
        <begin position="190"/>
        <end position="252"/>
    </location>
</feature>
<dbReference type="GO" id="GO:0006355">
    <property type="term" value="P:regulation of DNA-templated transcription"/>
    <property type="evidence" value="ECO:0007669"/>
    <property type="project" value="InterPro"/>
</dbReference>
<sequence>MTQGDSAMRTNHPSVDDENEELDSALLEVRGLLDTILSRHRDLRSSRGSITPVRCEGEALAERVARLCATARRHVEVILAPASLPGQPSTDALHDALARYEGPALVRVLTAETAETADRGGPRPPGTWRTAPLPPMRLLLVDRATALVRVDSPLGRNAAQVNDATLVGTLLSLFEGLWRRSAPLVLPEWDGRGDARLTRAVLRALSEGVTDETAARELGMSVRTYRRHVAEIMGRLGARSRFQAGALAAGLGPLGS</sequence>
<dbReference type="SUPFAM" id="SSF46894">
    <property type="entry name" value="C-terminal effector domain of the bipartite response regulators"/>
    <property type="match status" value="1"/>
</dbReference>